<evidence type="ECO:0000256" key="1">
    <source>
        <dbReference type="SAM" id="MobiDB-lite"/>
    </source>
</evidence>
<protein>
    <recommendedName>
        <fullName evidence="4">Orc1-like AAA ATPase domain-containing protein</fullName>
    </recommendedName>
</protein>
<feature type="compositionally biased region" description="Low complexity" evidence="1">
    <location>
        <begin position="1"/>
        <end position="10"/>
    </location>
</feature>
<proteinExistence type="predicted"/>
<sequence>MLNPAAAGAEPPGPVPRQLPADVRGFVNRRHDLDRLDELIDDSAASGAAIVVVGTAGVGKTSPAVHWAHRIRDRFPDGQLYVNLRGYDPGPPITPQEMLERFLHALGGPARRCPPTSNREVRCSGRSWPGGACSWCWTTPQRSARFGRCFPATANASYS</sequence>
<dbReference type="KEGG" id="amd:AMED_6767"/>
<organism evidence="2 3">
    <name type="scientific">Amycolatopsis mediterranei (strain U-32)</name>
    <dbReference type="NCBI Taxonomy" id="749927"/>
    <lineage>
        <taxon>Bacteria</taxon>
        <taxon>Bacillati</taxon>
        <taxon>Actinomycetota</taxon>
        <taxon>Actinomycetes</taxon>
        <taxon>Pseudonocardiales</taxon>
        <taxon>Pseudonocardiaceae</taxon>
        <taxon>Amycolatopsis</taxon>
    </lineage>
</organism>
<dbReference type="SUPFAM" id="SSF52540">
    <property type="entry name" value="P-loop containing nucleoside triphosphate hydrolases"/>
    <property type="match status" value="1"/>
</dbReference>
<dbReference type="PANTHER" id="PTHR47691:SF3">
    <property type="entry name" value="HTH-TYPE TRANSCRIPTIONAL REGULATOR RV0890C-RELATED"/>
    <property type="match status" value="1"/>
</dbReference>
<dbReference type="Gene3D" id="3.40.50.300">
    <property type="entry name" value="P-loop containing nucleotide triphosphate hydrolases"/>
    <property type="match status" value="1"/>
</dbReference>
<gene>
    <name evidence="2" type="ordered locus">AMED_6767</name>
</gene>
<dbReference type="GeneID" id="92874416"/>
<dbReference type="RefSeq" id="WP_013228537.1">
    <property type="nucleotide sequence ID" value="NC_014318.1"/>
</dbReference>
<name>A0A0H3DCQ5_AMYMU</name>
<dbReference type="HOGENOM" id="CLU_1657168_0_0_11"/>
<feature type="region of interest" description="Disordered" evidence="1">
    <location>
        <begin position="1"/>
        <end position="20"/>
    </location>
</feature>
<dbReference type="AlphaFoldDB" id="A0A0H3DCQ5"/>
<dbReference type="EMBL" id="CP002000">
    <property type="protein sequence ID" value="ADJ48491.1"/>
    <property type="molecule type" value="Genomic_DNA"/>
</dbReference>
<evidence type="ECO:0000313" key="3">
    <source>
        <dbReference type="Proteomes" id="UP000000328"/>
    </source>
</evidence>
<accession>A0A0H3DCQ5</accession>
<dbReference type="OrthoDB" id="7628974at2"/>
<dbReference type="eggNOG" id="COG3903">
    <property type="taxonomic scope" value="Bacteria"/>
</dbReference>
<reference evidence="2 3" key="1">
    <citation type="journal article" date="2010" name="Cell Res.">
        <title>Complete genome sequence of the rifamycin SV-producing Amycolatopsis mediterranei U32 revealed its genetic characteristics in phylogeny and metabolism.</title>
        <authorList>
            <person name="Zhao W."/>
            <person name="Zhong Y."/>
            <person name="Yuan H."/>
            <person name="Wang J."/>
            <person name="Zheng H."/>
            <person name="Wang Y."/>
            <person name="Cen X."/>
            <person name="Xu F."/>
            <person name="Bai J."/>
            <person name="Han X."/>
            <person name="Lu G."/>
            <person name="Zhu Y."/>
            <person name="Shao Z."/>
            <person name="Yan H."/>
            <person name="Li C."/>
            <person name="Peng N."/>
            <person name="Zhang Z."/>
            <person name="Zhang Y."/>
            <person name="Lin W."/>
            <person name="Fan Y."/>
            <person name="Qin Z."/>
            <person name="Hu Y."/>
            <person name="Zhu B."/>
            <person name="Wang S."/>
            <person name="Ding X."/>
            <person name="Zhao G.P."/>
        </authorList>
    </citation>
    <scope>NUCLEOTIDE SEQUENCE [LARGE SCALE GENOMIC DNA]</scope>
    <source>
        <strain evidence="3">U-32</strain>
    </source>
</reference>
<evidence type="ECO:0000313" key="2">
    <source>
        <dbReference type="EMBL" id="ADJ48491.1"/>
    </source>
</evidence>
<dbReference type="PATRIC" id="fig|749927.5.peg.7038"/>
<dbReference type="PANTHER" id="PTHR47691">
    <property type="entry name" value="REGULATOR-RELATED"/>
    <property type="match status" value="1"/>
</dbReference>
<evidence type="ECO:0008006" key="4">
    <source>
        <dbReference type="Google" id="ProtNLM"/>
    </source>
</evidence>
<dbReference type="Proteomes" id="UP000000328">
    <property type="component" value="Chromosome"/>
</dbReference>
<dbReference type="InterPro" id="IPR027417">
    <property type="entry name" value="P-loop_NTPase"/>
</dbReference>